<name>A0A2S8F638_9BACT</name>
<comment type="caution">
    <text evidence="8">The sequence shown here is derived from an EMBL/GenBank/DDBJ whole genome shotgun (WGS) entry which is preliminary data.</text>
</comment>
<dbReference type="PANTHER" id="PTHR40277:SF1">
    <property type="entry name" value="BLL5419 PROTEIN"/>
    <property type="match status" value="1"/>
</dbReference>
<protein>
    <recommendedName>
        <fullName evidence="10">Flippase-like domain-containing protein</fullName>
    </recommendedName>
</protein>
<keyword evidence="5 7" id="KW-0472">Membrane</keyword>
<dbReference type="PANTHER" id="PTHR40277">
    <property type="entry name" value="BLL5419 PROTEIN"/>
    <property type="match status" value="1"/>
</dbReference>
<dbReference type="GO" id="GO:0005886">
    <property type="term" value="C:plasma membrane"/>
    <property type="evidence" value="ECO:0007669"/>
    <property type="project" value="UniProtKB-SubCell"/>
</dbReference>
<keyword evidence="3 7" id="KW-0812">Transmembrane</keyword>
<proteinExistence type="predicted"/>
<feature type="transmembrane region" description="Helical" evidence="7">
    <location>
        <begin position="259"/>
        <end position="280"/>
    </location>
</feature>
<evidence type="ECO:0000256" key="3">
    <source>
        <dbReference type="ARBA" id="ARBA00022692"/>
    </source>
</evidence>
<evidence type="ECO:0000256" key="5">
    <source>
        <dbReference type="ARBA" id="ARBA00023136"/>
    </source>
</evidence>
<organism evidence="8 9">
    <name type="scientific">Blastopirellula marina</name>
    <dbReference type="NCBI Taxonomy" id="124"/>
    <lineage>
        <taxon>Bacteria</taxon>
        <taxon>Pseudomonadati</taxon>
        <taxon>Planctomycetota</taxon>
        <taxon>Planctomycetia</taxon>
        <taxon>Pirellulales</taxon>
        <taxon>Pirellulaceae</taxon>
        <taxon>Blastopirellula</taxon>
    </lineage>
</organism>
<evidence type="ECO:0000256" key="6">
    <source>
        <dbReference type="SAM" id="MobiDB-lite"/>
    </source>
</evidence>
<evidence type="ECO:0000256" key="7">
    <source>
        <dbReference type="SAM" id="Phobius"/>
    </source>
</evidence>
<feature type="transmembrane region" description="Helical" evidence="7">
    <location>
        <begin position="173"/>
        <end position="191"/>
    </location>
</feature>
<evidence type="ECO:0008006" key="10">
    <source>
        <dbReference type="Google" id="ProtNLM"/>
    </source>
</evidence>
<dbReference type="Pfam" id="PF03706">
    <property type="entry name" value="LPG_synthase_TM"/>
    <property type="match status" value="1"/>
</dbReference>
<evidence type="ECO:0000313" key="8">
    <source>
        <dbReference type="EMBL" id="PQO27590.1"/>
    </source>
</evidence>
<evidence type="ECO:0000256" key="4">
    <source>
        <dbReference type="ARBA" id="ARBA00022989"/>
    </source>
</evidence>
<feature type="transmembrane region" description="Helical" evidence="7">
    <location>
        <begin position="292"/>
        <end position="310"/>
    </location>
</feature>
<keyword evidence="4 7" id="KW-1133">Transmembrane helix</keyword>
<comment type="subcellular location">
    <subcellularLocation>
        <location evidence="1">Cell membrane</location>
        <topology evidence="1">Multi-pass membrane protein</topology>
    </subcellularLocation>
</comment>
<sequence length="402" mass="43964">MSTTGHRSLVVSYTIDKISAEFRLSIDPGKGLTTAFRNNRTRVKKHLITVLRILVPAGILAYLLWTIGSDPESAESVRQIFSSKTRWGNVAIGFGFALLALSCTFIRWYLLVISVGIPFSLKDAFRLGFLGYMLNFVGLGGIGGDLFKGYVLAKDNPTKRPEAVSTIFMDRLIGLYALFMVTSLAALSLDLEGSQPAIRSMVYVVHGVTIGGFLGLSLVFLPSFAKGSFREFLEDLPKVGGAFKRTFAAVGMYRRHPRYLVFIGLLSLGVHSFFSVAVYFLASGLFERHPSLLEMMVITPLAMVFAAIPLSPGGMGTLELAVTELYVTVPAEEFSKANGITVALGFRAMTIGLAFIGAIFYWTNRASVDQSMAEANAEEETLEHLAEGVDEPLERSQQPEPR</sequence>
<dbReference type="Proteomes" id="UP000240009">
    <property type="component" value="Unassembled WGS sequence"/>
</dbReference>
<feature type="transmembrane region" description="Helical" evidence="7">
    <location>
        <begin position="87"/>
        <end position="117"/>
    </location>
</feature>
<evidence type="ECO:0000313" key="9">
    <source>
        <dbReference type="Proteomes" id="UP000240009"/>
    </source>
</evidence>
<feature type="transmembrane region" description="Helical" evidence="7">
    <location>
        <begin position="129"/>
        <end position="153"/>
    </location>
</feature>
<gene>
    <name evidence="8" type="ORF">C5Y96_18860</name>
</gene>
<dbReference type="InterPro" id="IPR022791">
    <property type="entry name" value="L-PG_synthase/AglD"/>
</dbReference>
<evidence type="ECO:0000256" key="1">
    <source>
        <dbReference type="ARBA" id="ARBA00004651"/>
    </source>
</evidence>
<feature type="region of interest" description="Disordered" evidence="6">
    <location>
        <begin position="373"/>
        <end position="402"/>
    </location>
</feature>
<feature type="transmembrane region" description="Helical" evidence="7">
    <location>
        <begin position="340"/>
        <end position="362"/>
    </location>
</feature>
<feature type="transmembrane region" description="Helical" evidence="7">
    <location>
        <begin position="47"/>
        <end position="67"/>
    </location>
</feature>
<dbReference type="EMBL" id="PUIA01000057">
    <property type="protein sequence ID" value="PQO27590.1"/>
    <property type="molecule type" value="Genomic_DNA"/>
</dbReference>
<feature type="transmembrane region" description="Helical" evidence="7">
    <location>
        <begin position="203"/>
        <end position="225"/>
    </location>
</feature>
<evidence type="ECO:0000256" key="2">
    <source>
        <dbReference type="ARBA" id="ARBA00022475"/>
    </source>
</evidence>
<reference evidence="8 9" key="1">
    <citation type="submission" date="2018-02" db="EMBL/GenBank/DDBJ databases">
        <title>Comparative genomes isolates from brazilian mangrove.</title>
        <authorList>
            <person name="Araujo J.E."/>
            <person name="Taketani R.G."/>
            <person name="Silva M.C.P."/>
            <person name="Loureco M.V."/>
            <person name="Andreote F.D."/>
        </authorList>
    </citation>
    <scope>NUCLEOTIDE SEQUENCE [LARGE SCALE GENOMIC DNA]</scope>
    <source>
        <strain evidence="8 9">HEX-2 MGV</strain>
    </source>
</reference>
<accession>A0A2S8F638</accession>
<keyword evidence="2" id="KW-1003">Cell membrane</keyword>
<dbReference type="AlphaFoldDB" id="A0A2S8F638"/>